<name>A0A0S1SMA0_9BACT</name>
<evidence type="ECO:0008006" key="4">
    <source>
        <dbReference type="Google" id="ProtNLM"/>
    </source>
</evidence>
<evidence type="ECO:0000313" key="3">
    <source>
        <dbReference type="Proteomes" id="UP000069135"/>
    </source>
</evidence>
<accession>A0A0S1SL56</accession>
<keyword evidence="1" id="KW-0812">Transmembrane</keyword>
<organism evidence="2 3">
    <name type="scientific">Candidatus Peribacter riflensis</name>
    <dbReference type="NCBI Taxonomy" id="1735162"/>
    <lineage>
        <taxon>Bacteria</taxon>
        <taxon>Candidatus Peregrinibacteriota</taxon>
        <taxon>Candidatus Peribacteria</taxon>
        <taxon>Candidatus Peribacterales</taxon>
        <taxon>Candidatus Peribacteraceae</taxon>
        <taxon>Candidatus Peribacter</taxon>
    </lineage>
</organism>
<feature type="transmembrane region" description="Helical" evidence="1">
    <location>
        <begin position="6"/>
        <end position="26"/>
    </location>
</feature>
<evidence type="ECO:0000313" key="2">
    <source>
        <dbReference type="EMBL" id="ALM13234.1"/>
    </source>
</evidence>
<accession>A0A0S1SUQ7</accession>
<accession>A0A0S1SQL1</accession>
<reference evidence="3" key="1">
    <citation type="submission" date="2015-10" db="EMBL/GenBank/DDBJ databases">
        <title>Analysis of five complete genome sequences for members of the class Peribacteria in the recently recognized Peregrinibacteria bacterial phylum.</title>
        <authorList>
            <person name="Anantharaman K."/>
            <person name="Brown C.T."/>
            <person name="Burstein D."/>
            <person name="Castelle C.J."/>
            <person name="Probst A.J."/>
            <person name="Thomas B.C."/>
            <person name="Williams K.H."/>
            <person name="Banfield J.F."/>
        </authorList>
    </citation>
    <scope>NUCLEOTIDE SEQUENCE [LARGE SCALE GENOMIC DNA]</scope>
</reference>
<keyword evidence="1" id="KW-0472">Membrane</keyword>
<dbReference type="EMBL" id="CP013065">
    <property type="protein sequence ID" value="ALM13234.1"/>
    <property type="molecule type" value="Genomic_DNA"/>
</dbReference>
<protein>
    <recommendedName>
        <fullName evidence="4">Septum formation initiator</fullName>
    </recommendedName>
</protein>
<dbReference type="KEGG" id="prf:PeribacterA2_0548"/>
<dbReference type="Pfam" id="PF04977">
    <property type="entry name" value="DivIC"/>
    <property type="match status" value="1"/>
</dbReference>
<dbReference type="InterPro" id="IPR007060">
    <property type="entry name" value="FtsL/DivIC"/>
</dbReference>
<proteinExistence type="predicted"/>
<accession>A0A0S1SHN2</accession>
<sequence>MSKQLTIIVGLTVVGFMAFGLALSFYRNVLFEQTLSDIRGQNTTLRRRIARGYKELDYYRSAQFKDKYAKENLDMVMPGEKVLIITEQQRPLDLTPAEETSYAEEREAAYLELLRQMPVFEHWKLFFFHRDRIEELKRAL</sequence>
<gene>
    <name evidence="2" type="ORF">PeribacterD1_0548</name>
</gene>
<keyword evidence="1" id="KW-1133">Transmembrane helix</keyword>
<accession>A0A0S1SMA0</accession>
<dbReference type="AlphaFoldDB" id="A0A0S1SMA0"/>
<dbReference type="STRING" id="1735162.PeribacterB2_0547"/>
<reference evidence="2 3" key="2">
    <citation type="journal article" date="2016" name="PeerJ">
        <title>Analysis of five complete genome sequences for members of the class Peribacteria in the recently recognized Peregrinibacteria bacterial phylum.</title>
        <authorList>
            <person name="Anantharaman K."/>
            <person name="Brown C.T."/>
            <person name="Burstein D."/>
            <person name="Castelle C.J."/>
            <person name="Probst A.J."/>
            <person name="Thomas B.C."/>
            <person name="Williams K.H."/>
            <person name="Banfield J.F."/>
        </authorList>
    </citation>
    <scope>NUCLEOTIDE SEQUENCE [LARGE SCALE GENOMIC DNA]</scope>
    <source>
        <strain evidence="2">RIFOXYD1_FULL_PER-ii_59_16</strain>
    </source>
</reference>
<evidence type="ECO:0000256" key="1">
    <source>
        <dbReference type="SAM" id="Phobius"/>
    </source>
</evidence>
<dbReference type="Proteomes" id="UP000069135">
    <property type="component" value="Chromosome"/>
</dbReference>